<dbReference type="Pfam" id="PF03719">
    <property type="entry name" value="Ribosomal_S5_C"/>
    <property type="match status" value="1"/>
</dbReference>
<keyword evidence="4 7" id="KW-0689">Ribosomal protein</keyword>
<evidence type="ECO:0000313" key="10">
    <source>
        <dbReference type="EMBL" id="OGC81401.1"/>
    </source>
</evidence>
<protein>
    <recommendedName>
        <fullName evidence="6 7">Small ribosomal subunit protein uS5</fullName>
    </recommendedName>
</protein>
<evidence type="ECO:0000256" key="7">
    <source>
        <dbReference type="HAMAP-Rule" id="MF_01307"/>
    </source>
</evidence>
<keyword evidence="3 7" id="KW-0694">RNA-binding</keyword>
<dbReference type="InterPro" id="IPR013810">
    <property type="entry name" value="Ribosomal_uS5_N"/>
</dbReference>
<proteinExistence type="inferred from homology"/>
<comment type="similarity">
    <text evidence="1 7 8">Belongs to the universal ribosomal protein uS5 family.</text>
</comment>
<evidence type="ECO:0000256" key="2">
    <source>
        <dbReference type="ARBA" id="ARBA00022730"/>
    </source>
</evidence>
<dbReference type="GO" id="GO:0003735">
    <property type="term" value="F:structural constituent of ribosome"/>
    <property type="evidence" value="ECO:0007669"/>
    <property type="project" value="UniProtKB-UniRule"/>
</dbReference>
<evidence type="ECO:0000313" key="11">
    <source>
        <dbReference type="Proteomes" id="UP000177614"/>
    </source>
</evidence>
<evidence type="ECO:0000256" key="6">
    <source>
        <dbReference type="ARBA" id="ARBA00035255"/>
    </source>
</evidence>
<dbReference type="GO" id="GO:0006412">
    <property type="term" value="P:translation"/>
    <property type="evidence" value="ECO:0007669"/>
    <property type="project" value="UniProtKB-UniRule"/>
</dbReference>
<dbReference type="InterPro" id="IPR018192">
    <property type="entry name" value="Ribosomal_uS5_N_CS"/>
</dbReference>
<keyword evidence="2 7" id="KW-0699">rRNA-binding</keyword>
<dbReference type="GO" id="GO:0019843">
    <property type="term" value="F:rRNA binding"/>
    <property type="evidence" value="ECO:0007669"/>
    <property type="project" value="UniProtKB-UniRule"/>
</dbReference>
<dbReference type="InterPro" id="IPR020568">
    <property type="entry name" value="Ribosomal_Su5_D2-typ_SF"/>
</dbReference>
<comment type="function">
    <text evidence="7">With S4 and S12 plays an important role in translational accuracy.</text>
</comment>
<dbReference type="PROSITE" id="PS50881">
    <property type="entry name" value="S5_DSRBD"/>
    <property type="match status" value="1"/>
</dbReference>
<dbReference type="Gene3D" id="3.30.230.10">
    <property type="match status" value="1"/>
</dbReference>
<evidence type="ECO:0000256" key="4">
    <source>
        <dbReference type="ARBA" id="ARBA00022980"/>
    </source>
</evidence>
<evidence type="ECO:0000256" key="3">
    <source>
        <dbReference type="ARBA" id="ARBA00022884"/>
    </source>
</evidence>
<dbReference type="InterPro" id="IPR014721">
    <property type="entry name" value="Ribsml_uS5_D2-typ_fold_subgr"/>
</dbReference>
<dbReference type="FunFam" id="3.30.230.10:FF:000002">
    <property type="entry name" value="30S ribosomal protein S5"/>
    <property type="match status" value="1"/>
</dbReference>
<sequence length="163" mass="17711">MKKNNPRPQRQRSEFEEQVVQVDRVTRVVAGGRRMRFRATVIVGNKKGKVGMGMGKGDEVVIAVRKAVNQAKKNLINVNMVNETIPHQIRSKYKSSLVLLLPAPVGTGVIAGGAVRTVVELAGINNILSKAHRSGNKINTSRATLQALSALRLIVKKEQAKAA</sequence>
<comment type="caution">
    <text evidence="10">The sequence shown here is derived from an EMBL/GenBank/DDBJ whole genome shotgun (WGS) entry which is preliminary data.</text>
</comment>
<evidence type="ECO:0000259" key="9">
    <source>
        <dbReference type="PROSITE" id="PS50881"/>
    </source>
</evidence>
<dbReference type="SUPFAM" id="SSF54768">
    <property type="entry name" value="dsRNA-binding domain-like"/>
    <property type="match status" value="1"/>
</dbReference>
<accession>A0A1F4XI37</accession>
<dbReference type="EMBL" id="MEWR01000027">
    <property type="protein sequence ID" value="OGC81401.1"/>
    <property type="molecule type" value="Genomic_DNA"/>
</dbReference>
<evidence type="ECO:0000256" key="1">
    <source>
        <dbReference type="ARBA" id="ARBA00008945"/>
    </source>
</evidence>
<dbReference type="HAMAP" id="MF_01307_B">
    <property type="entry name" value="Ribosomal_uS5_B"/>
    <property type="match status" value="1"/>
</dbReference>
<comment type="subunit">
    <text evidence="7">Part of the 30S ribosomal subunit. Contacts proteins S4 and S8.</text>
</comment>
<gene>
    <name evidence="7" type="primary">rpsE</name>
    <name evidence="10" type="ORF">A2V81_04055</name>
</gene>
<dbReference type="GO" id="GO:0015935">
    <property type="term" value="C:small ribosomal subunit"/>
    <property type="evidence" value="ECO:0007669"/>
    <property type="project" value="InterPro"/>
</dbReference>
<dbReference type="InterPro" id="IPR005324">
    <property type="entry name" value="Ribosomal_uS5_C"/>
</dbReference>
<dbReference type="Gene3D" id="3.30.160.20">
    <property type="match status" value="1"/>
</dbReference>
<reference evidence="10 11" key="1">
    <citation type="journal article" date="2016" name="Nat. Commun.">
        <title>Thousands of microbial genomes shed light on interconnected biogeochemical processes in an aquifer system.</title>
        <authorList>
            <person name="Anantharaman K."/>
            <person name="Brown C.T."/>
            <person name="Hug L.A."/>
            <person name="Sharon I."/>
            <person name="Castelle C.J."/>
            <person name="Probst A.J."/>
            <person name="Thomas B.C."/>
            <person name="Singh A."/>
            <person name="Wilkins M.J."/>
            <person name="Karaoz U."/>
            <person name="Brodie E.L."/>
            <person name="Williams K.H."/>
            <person name="Hubbard S.S."/>
            <person name="Banfield J.F."/>
        </authorList>
    </citation>
    <scope>NUCLEOTIDE SEQUENCE [LARGE SCALE GENOMIC DNA]</scope>
</reference>
<dbReference type="SUPFAM" id="SSF54211">
    <property type="entry name" value="Ribosomal protein S5 domain 2-like"/>
    <property type="match status" value="1"/>
</dbReference>
<dbReference type="AlphaFoldDB" id="A0A1F4XI37"/>
<evidence type="ECO:0000256" key="8">
    <source>
        <dbReference type="RuleBase" id="RU003823"/>
    </source>
</evidence>
<evidence type="ECO:0000256" key="5">
    <source>
        <dbReference type="ARBA" id="ARBA00023274"/>
    </source>
</evidence>
<dbReference type="InterPro" id="IPR000851">
    <property type="entry name" value="Ribosomal_uS5"/>
</dbReference>
<dbReference type="PANTHER" id="PTHR48277:SF1">
    <property type="entry name" value="MITOCHONDRIAL RIBOSOMAL PROTEIN S5"/>
    <property type="match status" value="1"/>
</dbReference>
<dbReference type="PANTHER" id="PTHR48277">
    <property type="entry name" value="MITOCHONDRIAL RIBOSOMAL PROTEIN S5"/>
    <property type="match status" value="1"/>
</dbReference>
<dbReference type="InterPro" id="IPR005712">
    <property type="entry name" value="Ribosomal_uS5_bac-type"/>
</dbReference>
<organism evidence="10 11">
    <name type="scientific">Candidatus Abawacabacteria bacterium RBG_16_42_10</name>
    <dbReference type="NCBI Taxonomy" id="1817814"/>
    <lineage>
        <taxon>Bacteria</taxon>
        <taxon>Candidatus Abawacaibacteriota</taxon>
    </lineage>
</organism>
<name>A0A1F4XI37_9BACT</name>
<feature type="domain" description="S5 DRBM" evidence="9">
    <location>
        <begin position="15"/>
        <end position="78"/>
    </location>
</feature>
<dbReference type="GO" id="GO:0005737">
    <property type="term" value="C:cytoplasm"/>
    <property type="evidence" value="ECO:0007669"/>
    <property type="project" value="UniProtKB-ARBA"/>
</dbReference>
<dbReference type="STRING" id="1817814.A2V81_04055"/>
<dbReference type="Pfam" id="PF00333">
    <property type="entry name" value="Ribosomal_S5"/>
    <property type="match status" value="1"/>
</dbReference>
<dbReference type="PROSITE" id="PS00585">
    <property type="entry name" value="RIBOSOMAL_S5"/>
    <property type="match status" value="1"/>
</dbReference>
<dbReference type="NCBIfam" id="TIGR01021">
    <property type="entry name" value="rpsE_bact"/>
    <property type="match status" value="1"/>
</dbReference>
<comment type="domain">
    <text evidence="7">The N-terminal domain interacts with the head of the 30S subunit; the C-terminal domain interacts with the body and contacts protein S4. The interaction surface between S4 and S5 is involved in control of translational fidelity.</text>
</comment>
<keyword evidence="5 7" id="KW-0687">Ribonucleoprotein</keyword>
<comment type="function">
    <text evidence="7">Located at the back of the 30S subunit body where it stabilizes the conformation of the head with respect to the body.</text>
</comment>
<dbReference type="Proteomes" id="UP000177614">
    <property type="component" value="Unassembled WGS sequence"/>
</dbReference>